<dbReference type="Gene3D" id="3.40.50.1580">
    <property type="entry name" value="Nucleoside phosphorylase domain"/>
    <property type="match status" value="1"/>
</dbReference>
<dbReference type="EMBL" id="JAVHNQ010000017">
    <property type="protein sequence ID" value="KAK6330449.1"/>
    <property type="molecule type" value="Genomic_DNA"/>
</dbReference>
<evidence type="ECO:0000313" key="1">
    <source>
        <dbReference type="EMBL" id="KAK6330449.1"/>
    </source>
</evidence>
<reference evidence="1 2" key="1">
    <citation type="submission" date="2019-10" db="EMBL/GenBank/DDBJ databases">
        <authorList>
            <person name="Palmer J.M."/>
        </authorList>
    </citation>
    <scope>NUCLEOTIDE SEQUENCE [LARGE SCALE GENOMIC DNA]</scope>
    <source>
        <strain evidence="1 2">TWF696</strain>
    </source>
</reference>
<dbReference type="InterPro" id="IPR053137">
    <property type="entry name" value="NLR-like"/>
</dbReference>
<dbReference type="AlphaFoldDB" id="A0AAV9TZK5"/>
<evidence type="ECO:0008006" key="3">
    <source>
        <dbReference type="Google" id="ProtNLM"/>
    </source>
</evidence>
<comment type="caution">
    <text evidence="1">The sequence shown here is derived from an EMBL/GenBank/DDBJ whole genome shotgun (WGS) entry which is preliminary data.</text>
</comment>
<keyword evidence="2" id="KW-1185">Reference proteome</keyword>
<sequence length="364" mass="40261">MDRSSGSQKKFKYEDYKVGWLAVLDLEFIVAVKMLDERHQRLLQKPQDANIYTLGRIGEHNVVIAHPRNKGTNCAAHTAANMVRTFPNLRFVLLVGIGGGVPSPPAGQDSDEVEDLRLGDVVVGTPVDCRPSIIQYDMGKLLADGNFTIKSRLRDPPELLLNAVEALRLEDYLGESNLSEYLETAIKNIGSGCKRGASYQFPGRNNDNLFKSNYRHIDDGSHSCKSCDLTQTETRIERETDTPVIHYGLIASANTVMKSARRRDELRVSEGICCFEMEAAGLMDNIPCLVIRGISDYSDDHKNDRWQGYAAAAAAAYAKDLLRVLLPEEVKSAEAVSNILGELKVTIEGIGNSVRESAFHPLVH</sequence>
<dbReference type="PANTHER" id="PTHR46082">
    <property type="entry name" value="ATP/GTP-BINDING PROTEIN-RELATED"/>
    <property type="match status" value="1"/>
</dbReference>
<dbReference type="PANTHER" id="PTHR46082:SF11">
    <property type="entry name" value="AAA+ ATPASE DOMAIN-CONTAINING PROTEIN-RELATED"/>
    <property type="match status" value="1"/>
</dbReference>
<dbReference type="SUPFAM" id="SSF53167">
    <property type="entry name" value="Purine and uridine phosphorylases"/>
    <property type="match status" value="1"/>
</dbReference>
<protein>
    <recommendedName>
        <fullName evidence="3">Nucleoside phosphorylase domain-containing protein</fullName>
    </recommendedName>
</protein>
<evidence type="ECO:0000313" key="2">
    <source>
        <dbReference type="Proteomes" id="UP001375240"/>
    </source>
</evidence>
<organism evidence="1 2">
    <name type="scientific">Orbilia brochopaga</name>
    <dbReference type="NCBI Taxonomy" id="3140254"/>
    <lineage>
        <taxon>Eukaryota</taxon>
        <taxon>Fungi</taxon>
        <taxon>Dikarya</taxon>
        <taxon>Ascomycota</taxon>
        <taxon>Pezizomycotina</taxon>
        <taxon>Orbiliomycetes</taxon>
        <taxon>Orbiliales</taxon>
        <taxon>Orbiliaceae</taxon>
        <taxon>Orbilia</taxon>
    </lineage>
</organism>
<gene>
    <name evidence="1" type="ORF">TWF696_003340</name>
</gene>
<accession>A0AAV9TZK5</accession>
<name>A0AAV9TZK5_9PEZI</name>
<dbReference type="InterPro" id="IPR035994">
    <property type="entry name" value="Nucleoside_phosphorylase_sf"/>
</dbReference>
<proteinExistence type="predicted"/>
<dbReference type="GO" id="GO:0003824">
    <property type="term" value="F:catalytic activity"/>
    <property type="evidence" value="ECO:0007669"/>
    <property type="project" value="InterPro"/>
</dbReference>
<dbReference type="GO" id="GO:0009116">
    <property type="term" value="P:nucleoside metabolic process"/>
    <property type="evidence" value="ECO:0007669"/>
    <property type="project" value="InterPro"/>
</dbReference>
<dbReference type="Proteomes" id="UP001375240">
    <property type="component" value="Unassembled WGS sequence"/>
</dbReference>